<dbReference type="GO" id="GO:0004103">
    <property type="term" value="F:choline kinase activity"/>
    <property type="evidence" value="ECO:0007669"/>
    <property type="project" value="TreeGrafter"/>
</dbReference>
<dbReference type="AlphaFoldDB" id="A0A9Q0YNN4"/>
<keyword evidence="1" id="KW-0444">Lipid biosynthesis</keyword>
<dbReference type="EMBL" id="JAIZAY010000019">
    <property type="protein sequence ID" value="KAJ8023547.1"/>
    <property type="molecule type" value="Genomic_DNA"/>
</dbReference>
<dbReference type="GO" id="GO:0006646">
    <property type="term" value="P:phosphatidylethanolamine biosynthetic process"/>
    <property type="evidence" value="ECO:0007669"/>
    <property type="project" value="TreeGrafter"/>
</dbReference>
<comment type="similarity">
    <text evidence="3">Belongs to the choline/ethanolamine kinase family.</text>
</comment>
<keyword evidence="1" id="KW-0443">Lipid metabolism</keyword>
<dbReference type="Proteomes" id="UP001152320">
    <property type="component" value="Chromosome 19"/>
</dbReference>
<evidence type="ECO:0000313" key="4">
    <source>
        <dbReference type="EMBL" id="KAJ8023547.1"/>
    </source>
</evidence>
<proteinExistence type="inferred from homology"/>
<organism evidence="4 5">
    <name type="scientific">Holothuria leucospilota</name>
    <name type="common">Black long sea cucumber</name>
    <name type="synonym">Mertensiothuria leucospilota</name>
    <dbReference type="NCBI Taxonomy" id="206669"/>
    <lineage>
        <taxon>Eukaryota</taxon>
        <taxon>Metazoa</taxon>
        <taxon>Echinodermata</taxon>
        <taxon>Eleutherozoa</taxon>
        <taxon>Echinozoa</taxon>
        <taxon>Holothuroidea</taxon>
        <taxon>Aspidochirotacea</taxon>
        <taxon>Aspidochirotida</taxon>
        <taxon>Holothuriidae</taxon>
        <taxon>Holothuria</taxon>
    </lineage>
</organism>
<dbReference type="SUPFAM" id="SSF56112">
    <property type="entry name" value="Protein kinase-like (PK-like)"/>
    <property type="match status" value="1"/>
</dbReference>
<keyword evidence="1" id="KW-0594">Phospholipid biosynthesis</keyword>
<keyword evidence="5" id="KW-1185">Reference proteome</keyword>
<dbReference type="InterPro" id="IPR011009">
    <property type="entry name" value="Kinase-like_dom_sf"/>
</dbReference>
<evidence type="ECO:0000256" key="1">
    <source>
        <dbReference type="ARBA" id="ARBA00023209"/>
    </source>
</evidence>
<accession>A0A9Q0YNN4</accession>
<name>A0A9Q0YNN4_HOLLE</name>
<dbReference type="GO" id="GO:0005737">
    <property type="term" value="C:cytoplasm"/>
    <property type="evidence" value="ECO:0007669"/>
    <property type="project" value="TreeGrafter"/>
</dbReference>
<dbReference type="Pfam" id="PF01633">
    <property type="entry name" value="Choline_kinase"/>
    <property type="match status" value="1"/>
</dbReference>
<comment type="caution">
    <text evidence="4">The sequence shown here is derived from an EMBL/GenBank/DDBJ whole genome shotgun (WGS) entry which is preliminary data.</text>
</comment>
<keyword evidence="4" id="KW-0808">Transferase</keyword>
<dbReference type="PANTHER" id="PTHR22603:SF93">
    <property type="entry name" value="RE24176P"/>
    <property type="match status" value="1"/>
</dbReference>
<dbReference type="GO" id="GO:0004305">
    <property type="term" value="F:ethanolamine kinase activity"/>
    <property type="evidence" value="ECO:0007669"/>
    <property type="project" value="TreeGrafter"/>
</dbReference>
<dbReference type="Gene3D" id="3.90.1200.10">
    <property type="match status" value="1"/>
</dbReference>
<evidence type="ECO:0000256" key="2">
    <source>
        <dbReference type="ARBA" id="ARBA00023264"/>
    </source>
</evidence>
<protein>
    <submittedName>
        <fullName evidence="4">Choline/ethanolamine kinase</fullName>
    </submittedName>
</protein>
<dbReference type="PANTHER" id="PTHR22603">
    <property type="entry name" value="CHOLINE/ETHANOALAMINE KINASE"/>
    <property type="match status" value="1"/>
</dbReference>
<dbReference type="OrthoDB" id="10267235at2759"/>
<evidence type="ECO:0000313" key="5">
    <source>
        <dbReference type="Proteomes" id="UP001152320"/>
    </source>
</evidence>
<dbReference type="Gene3D" id="3.30.200.20">
    <property type="entry name" value="Phosphorylase Kinase, domain 1"/>
    <property type="match status" value="1"/>
</dbReference>
<gene>
    <name evidence="4" type="ORF">HOLleu_36014</name>
</gene>
<evidence type="ECO:0000256" key="3">
    <source>
        <dbReference type="ARBA" id="ARBA00038211"/>
    </source>
</evidence>
<keyword evidence="2" id="KW-1208">Phospholipid metabolism</keyword>
<sequence length="425" mass="50043">MIQIINSLRRVRLRDILRKQSTFGSQLNYFFAQKMDDDVDFETKKKAFGWCREYLGGSWLEIEFKDFQIRNMHIPSSDLSTIFTGPPSQELEDLNIAGLTNYIYECSLPDKVSQLAQEPRHVLLRVFGEIFVEGDTPLLDTVIFTLLSERNHSPHLFGVFPEGRLEEFIPSRSLRTEELSQPQMSEAIARKLAVFHQLKLPLCKVPRWVDDILYRWTEAASRVTIEDVQEKELFQKMKTVDFFKEAAFLSKLVADTTSPVVFSHNDCQEGNILFLNDKSKSLEDNLVLIDYEYASYNFSAYDFANHFNEWTMDYSRSEPPYYKITKTNFPTRQEQVFFLKAYDKKLKEMGYLSDELGDYDERLREIQRFVAVNHFLWSLWSVIQAKMSKTTFGFLEYAWDRFCLYKDSIDNLPKDMLHRIKRPSS</sequence>
<reference evidence="4" key="1">
    <citation type="submission" date="2021-10" db="EMBL/GenBank/DDBJ databases">
        <title>Tropical sea cucumber genome reveals ecological adaptation and Cuvierian tubules defense mechanism.</title>
        <authorList>
            <person name="Chen T."/>
        </authorList>
    </citation>
    <scope>NUCLEOTIDE SEQUENCE</scope>
    <source>
        <strain evidence="4">Nanhai2018</strain>
        <tissue evidence="4">Muscle</tissue>
    </source>
</reference>
<keyword evidence="4" id="KW-0418">Kinase</keyword>